<name>W1P8M0_AMBTC</name>
<gene>
    <name evidence="2" type="ORF">AMTR_s00003p00241190</name>
</gene>
<dbReference type="Proteomes" id="UP000017836">
    <property type="component" value="Unassembled WGS sequence"/>
</dbReference>
<dbReference type="Gramene" id="ERN03335">
    <property type="protein sequence ID" value="ERN03335"/>
    <property type="gene ID" value="AMTR_s00003p00241190"/>
</dbReference>
<reference evidence="3" key="1">
    <citation type="journal article" date="2013" name="Science">
        <title>The Amborella genome and the evolution of flowering plants.</title>
        <authorList>
            <consortium name="Amborella Genome Project"/>
        </authorList>
    </citation>
    <scope>NUCLEOTIDE SEQUENCE [LARGE SCALE GENOMIC DNA]</scope>
</reference>
<proteinExistence type="predicted"/>
<feature type="region of interest" description="Disordered" evidence="1">
    <location>
        <begin position="1"/>
        <end position="107"/>
    </location>
</feature>
<keyword evidence="3" id="KW-1185">Reference proteome</keyword>
<sequence length="107" mass="11857">MGRLRGLPWGQSQGLRDRGKGRGGKEVGLREIKEELRGQVQHRGSRVRRRRRREGGREGEREGGGWLSEEVGAGVGSREAVRGGGPRSKEEARRRSKDGEGSVQEEV</sequence>
<feature type="non-terminal residue" evidence="2">
    <location>
        <position position="107"/>
    </location>
</feature>
<dbReference type="EMBL" id="KI394358">
    <property type="protein sequence ID" value="ERN03335.1"/>
    <property type="molecule type" value="Genomic_DNA"/>
</dbReference>
<organism evidence="2 3">
    <name type="scientific">Amborella trichopoda</name>
    <dbReference type="NCBI Taxonomy" id="13333"/>
    <lineage>
        <taxon>Eukaryota</taxon>
        <taxon>Viridiplantae</taxon>
        <taxon>Streptophyta</taxon>
        <taxon>Embryophyta</taxon>
        <taxon>Tracheophyta</taxon>
        <taxon>Spermatophyta</taxon>
        <taxon>Magnoliopsida</taxon>
        <taxon>Amborellales</taxon>
        <taxon>Amborellaceae</taxon>
        <taxon>Amborella</taxon>
    </lineage>
</organism>
<feature type="compositionally biased region" description="Basic residues" evidence="1">
    <location>
        <begin position="43"/>
        <end position="54"/>
    </location>
</feature>
<evidence type="ECO:0000313" key="2">
    <source>
        <dbReference type="EMBL" id="ERN03335.1"/>
    </source>
</evidence>
<protein>
    <submittedName>
        <fullName evidence="2">Uncharacterized protein</fullName>
    </submittedName>
</protein>
<dbReference type="HOGENOM" id="CLU_2216612_0_0_1"/>
<feature type="compositionally biased region" description="Basic and acidic residues" evidence="1">
    <location>
        <begin position="87"/>
        <end position="100"/>
    </location>
</feature>
<dbReference type="AlphaFoldDB" id="W1P8M0"/>
<evidence type="ECO:0000313" key="3">
    <source>
        <dbReference type="Proteomes" id="UP000017836"/>
    </source>
</evidence>
<evidence type="ECO:0000256" key="1">
    <source>
        <dbReference type="SAM" id="MobiDB-lite"/>
    </source>
</evidence>
<feature type="compositionally biased region" description="Basic and acidic residues" evidence="1">
    <location>
        <begin position="15"/>
        <end position="37"/>
    </location>
</feature>
<accession>W1P8M0</accession>